<keyword evidence="6 10" id="KW-0143">Chaperone</keyword>
<dbReference type="Pfam" id="PF01025">
    <property type="entry name" value="GrpE"/>
    <property type="match status" value="1"/>
</dbReference>
<dbReference type="Gene3D" id="2.30.22.10">
    <property type="entry name" value="Head domain of nucleotide exchange factor GrpE"/>
    <property type="match status" value="1"/>
</dbReference>
<dbReference type="PRINTS" id="PR00773">
    <property type="entry name" value="GRPEPROTEIN"/>
</dbReference>
<evidence type="ECO:0000313" key="14">
    <source>
        <dbReference type="EMBL" id="MCC2190602.1"/>
    </source>
</evidence>
<evidence type="ECO:0000256" key="13">
    <source>
        <dbReference type="SAM" id="MobiDB-lite"/>
    </source>
</evidence>
<evidence type="ECO:0000256" key="11">
    <source>
        <dbReference type="RuleBase" id="RU000639"/>
    </source>
</evidence>
<dbReference type="Gene3D" id="3.90.20.20">
    <property type="match status" value="1"/>
</dbReference>
<dbReference type="EMBL" id="JAJEPR010000023">
    <property type="protein sequence ID" value="MCC2190602.1"/>
    <property type="molecule type" value="Genomic_DNA"/>
</dbReference>
<evidence type="ECO:0000256" key="5">
    <source>
        <dbReference type="ARBA" id="ARBA00023016"/>
    </source>
</evidence>
<dbReference type="PROSITE" id="PS01071">
    <property type="entry name" value="GRPE"/>
    <property type="match status" value="1"/>
</dbReference>
<keyword evidence="15" id="KW-1185">Reference proteome</keyword>
<dbReference type="GO" id="GO:0051082">
    <property type="term" value="F:unfolded protein binding"/>
    <property type="evidence" value="ECO:0007669"/>
    <property type="project" value="TreeGrafter"/>
</dbReference>
<evidence type="ECO:0000256" key="10">
    <source>
        <dbReference type="HAMAP-Rule" id="MF_01151"/>
    </source>
</evidence>
<accession>A0AAE3J732</accession>
<sequence length="197" mass="22609">MDSEEVKASEEEKTTREETAEETEKQAEHAEGTETEEENVSEKKGFFGKKKKDKKDTQIEDLTDKLRRQMAEFDNFRKRTEKEKSGMFEMGAKSVVEKLLPVVDNFERGLASVPEDQKEDPFVAGVDKVYKQLLTVFDELGVKPIEAVGQPFDPNFHNAVMHVEDDEQGENVVIEEFQKGYMYHDSVVRHSMVKVAN</sequence>
<dbReference type="RefSeq" id="WP_178046901.1">
    <property type="nucleotide sequence ID" value="NZ_JAJEPR010000023.1"/>
</dbReference>
<evidence type="ECO:0000256" key="2">
    <source>
        <dbReference type="ARBA" id="ARBA00009054"/>
    </source>
</evidence>
<dbReference type="Proteomes" id="UP001197875">
    <property type="component" value="Unassembled WGS sequence"/>
</dbReference>
<evidence type="ECO:0000256" key="6">
    <source>
        <dbReference type="ARBA" id="ARBA00023186"/>
    </source>
</evidence>
<protein>
    <recommendedName>
        <fullName evidence="8 10">Protein GrpE</fullName>
    </recommendedName>
    <alternativeName>
        <fullName evidence="9 10">HSP-70 cofactor</fullName>
    </alternativeName>
</protein>
<comment type="caution">
    <text evidence="14">The sequence shown here is derived from an EMBL/GenBank/DDBJ whole genome shotgun (WGS) entry which is preliminary data.</text>
</comment>
<dbReference type="GO" id="GO:0000774">
    <property type="term" value="F:adenyl-nucleotide exchange factor activity"/>
    <property type="evidence" value="ECO:0007669"/>
    <property type="project" value="InterPro"/>
</dbReference>
<evidence type="ECO:0000256" key="9">
    <source>
        <dbReference type="ARBA" id="ARBA00076414"/>
    </source>
</evidence>
<evidence type="ECO:0000313" key="15">
    <source>
        <dbReference type="Proteomes" id="UP001197875"/>
    </source>
</evidence>
<gene>
    <name evidence="10 14" type="primary">grpE</name>
    <name evidence="14" type="ORF">LKD71_12485</name>
</gene>
<comment type="function">
    <text evidence="7 10 11">Participates actively in the response to hyperosmotic and heat shock by preventing the aggregation of stress-denatured proteins, in association with DnaK and GrpE. It is the nucleotide exchange factor for DnaK and may function as a thermosensor. Unfolded proteins bind initially to DnaJ; upon interaction with the DnaJ-bound protein, DnaK hydrolyzes its bound ATP, resulting in the formation of a stable complex. GrpE releases ADP from DnaK; ATP binding to DnaK triggers the release of the substrate protein, thus completing the reaction cycle. Several rounds of ATP-dependent interactions between DnaJ, DnaK and GrpE are required for fully efficient folding.</text>
</comment>
<dbReference type="SUPFAM" id="SSF51064">
    <property type="entry name" value="Head domain of nucleotide exchange factor GrpE"/>
    <property type="match status" value="1"/>
</dbReference>
<reference evidence="14 15" key="1">
    <citation type="submission" date="2021-10" db="EMBL/GenBank/DDBJ databases">
        <title>Anaerobic single-cell dispensing facilitates the cultivation of human gut bacteria.</title>
        <authorList>
            <person name="Afrizal A."/>
        </authorList>
    </citation>
    <scope>NUCLEOTIDE SEQUENCE [LARGE SCALE GENOMIC DNA]</scope>
    <source>
        <strain evidence="14 15">CLA-AA-H277</strain>
    </source>
</reference>
<comment type="similarity">
    <text evidence="2 10 12">Belongs to the GrpE family.</text>
</comment>
<evidence type="ECO:0000256" key="7">
    <source>
        <dbReference type="ARBA" id="ARBA00053401"/>
    </source>
</evidence>
<dbReference type="PANTHER" id="PTHR21237">
    <property type="entry name" value="GRPE PROTEIN"/>
    <property type="match status" value="1"/>
</dbReference>
<evidence type="ECO:0000256" key="8">
    <source>
        <dbReference type="ARBA" id="ARBA00072274"/>
    </source>
</evidence>
<dbReference type="SUPFAM" id="SSF58014">
    <property type="entry name" value="Coiled-coil domain of nucleotide exchange factor GrpE"/>
    <property type="match status" value="1"/>
</dbReference>
<evidence type="ECO:0000256" key="3">
    <source>
        <dbReference type="ARBA" id="ARBA00011738"/>
    </source>
</evidence>
<dbReference type="CDD" id="cd00446">
    <property type="entry name" value="GrpE"/>
    <property type="match status" value="1"/>
</dbReference>
<dbReference type="GO" id="GO:0006457">
    <property type="term" value="P:protein folding"/>
    <property type="evidence" value="ECO:0007669"/>
    <property type="project" value="InterPro"/>
</dbReference>
<dbReference type="InterPro" id="IPR000740">
    <property type="entry name" value="GrpE"/>
</dbReference>
<proteinExistence type="inferred from homology"/>
<dbReference type="HAMAP" id="MF_01151">
    <property type="entry name" value="GrpE"/>
    <property type="match status" value="1"/>
</dbReference>
<dbReference type="GO" id="GO:0042803">
    <property type="term" value="F:protein homodimerization activity"/>
    <property type="evidence" value="ECO:0007669"/>
    <property type="project" value="InterPro"/>
</dbReference>
<dbReference type="FunFam" id="2.30.22.10:FF:000001">
    <property type="entry name" value="Protein GrpE"/>
    <property type="match status" value="1"/>
</dbReference>
<dbReference type="AlphaFoldDB" id="A0AAE3J732"/>
<dbReference type="NCBIfam" id="NF010738">
    <property type="entry name" value="PRK14140.1"/>
    <property type="match status" value="1"/>
</dbReference>
<feature type="compositionally biased region" description="Basic and acidic residues" evidence="13">
    <location>
        <begin position="1"/>
        <end position="32"/>
    </location>
</feature>
<dbReference type="InterPro" id="IPR013805">
    <property type="entry name" value="GrpE_CC"/>
</dbReference>
<dbReference type="GO" id="GO:0005737">
    <property type="term" value="C:cytoplasm"/>
    <property type="evidence" value="ECO:0007669"/>
    <property type="project" value="UniProtKB-SubCell"/>
</dbReference>
<evidence type="ECO:0000256" key="1">
    <source>
        <dbReference type="ARBA" id="ARBA00004496"/>
    </source>
</evidence>
<dbReference type="GO" id="GO:0051087">
    <property type="term" value="F:protein-folding chaperone binding"/>
    <property type="evidence" value="ECO:0007669"/>
    <property type="project" value="InterPro"/>
</dbReference>
<dbReference type="PANTHER" id="PTHR21237:SF23">
    <property type="entry name" value="GRPE PROTEIN HOMOLOG, MITOCHONDRIAL"/>
    <property type="match status" value="1"/>
</dbReference>
<feature type="region of interest" description="Disordered" evidence="13">
    <location>
        <begin position="1"/>
        <end position="64"/>
    </location>
</feature>
<organism evidence="14 15">
    <name type="scientific">Fusicatenibacter faecihominis</name>
    <dbReference type="NCBI Taxonomy" id="2881276"/>
    <lineage>
        <taxon>Bacteria</taxon>
        <taxon>Bacillati</taxon>
        <taxon>Bacillota</taxon>
        <taxon>Clostridia</taxon>
        <taxon>Lachnospirales</taxon>
        <taxon>Lachnospiraceae</taxon>
        <taxon>Fusicatenibacter</taxon>
    </lineage>
</organism>
<feature type="compositionally biased region" description="Basic and acidic residues" evidence="13">
    <location>
        <begin position="54"/>
        <end position="64"/>
    </location>
</feature>
<keyword evidence="5 10" id="KW-0346">Stress response</keyword>
<name>A0AAE3J732_9FIRM</name>
<comment type="subcellular location">
    <subcellularLocation>
        <location evidence="1 10">Cytoplasm</location>
    </subcellularLocation>
</comment>
<comment type="subunit">
    <text evidence="3 10">Homodimer.</text>
</comment>
<dbReference type="InterPro" id="IPR009012">
    <property type="entry name" value="GrpE_head"/>
</dbReference>
<evidence type="ECO:0000256" key="4">
    <source>
        <dbReference type="ARBA" id="ARBA00022490"/>
    </source>
</evidence>
<keyword evidence="4 10" id="KW-0963">Cytoplasm</keyword>
<evidence type="ECO:0000256" key="12">
    <source>
        <dbReference type="RuleBase" id="RU004478"/>
    </source>
</evidence>